<reference evidence="3" key="1">
    <citation type="submission" date="2017-04" db="EMBL/GenBank/DDBJ databases">
        <title>Genome sequence of delphinid gammaherpesvirus 1 from an Atlantic bottlenose dolphin (Tursiops truncatus).</title>
        <authorList>
            <person name="Davison A.J."/>
            <person name="Subramaniam K."/>
            <person name="Kerr K."/>
            <person name="Jacob J.J."/>
            <person name="Landrau-Giovannetti N."/>
            <person name="Waltzek T.B."/>
        </authorList>
    </citation>
    <scope>NUCLEOTIDE SEQUENCE [LARGE SCALE GENOMIC DNA]</scope>
    <source>
        <strain evidence="3">Sarasota</strain>
    </source>
</reference>
<keyword evidence="4" id="KW-1185">Reference proteome</keyword>
<evidence type="ECO:0000313" key="4">
    <source>
        <dbReference type="Proteomes" id="UP000214863"/>
    </source>
</evidence>
<dbReference type="RefSeq" id="YP_009388525.1">
    <property type="nucleotide sequence ID" value="NC_035117.1"/>
</dbReference>
<gene>
    <name evidence="3" type="primary">ORF24</name>
</gene>
<dbReference type="OrthoDB" id="469at10239"/>
<dbReference type="Proteomes" id="UP000214863">
    <property type="component" value="Segment"/>
</dbReference>
<dbReference type="KEGG" id="vg:33194236"/>
<dbReference type="Pfam" id="PF03043">
    <property type="entry name" value="Herpes_UL87"/>
    <property type="match status" value="1"/>
</dbReference>
<sequence>MMARPGGEKFAYGAADGAACATGDGGRGEAYSRVHYFPAVAFLDAPPGVQHACDDTLEAQLEVFAALALGYQPVSPVSLAQLDAAMAPEATFYTCRAIRRLLLGRVFIPCRLCLETPGTAGFNLKYGSPFLGSVLIIDPRGFLVAANARTDVFLPAVLSMEATDPVVYTSFCAGSQVQLRALTCRAVTKTALSPELLFRCIARYINMVQFEECFASFVETLPAGLAKRALGNYEWLLRHVRNLPCCLVPPVAGDHKLQFFMFSVRAFVFDLPHNEALHGFKAAVLHNAEKYPRVLMRLCQCSGNTPIEVSCGEIVTYQNLLNQFAPHLAVKMSKKCPKKTNHVVLVSRARRENWLLYPPACPVYRLVMCLSVAPMVTLPPPARRAHESLVANRGACVPLTPARVLACLFERMNYAPKDNPIATRFPMAAVTSRPLRAPLCSSFCARSVPTAAGVGDLRAEYSHVQPISFNGFKINIFNTNMVINTKIQCKRRRGGYESILALPRLTNNFVMRKFSVKEPACTISMFYSEDFCEGAAINVNISGDVLNFLHAMGVLKCILPVKTIFPVCVSNWNSTLDLHGLENQQLVRHGRKDVFWTTNFPSVVSTKAGFSVSWFKAATATVSRIHGTNLTRQILNEAHPILGHRDARINLRKNGMFTNLEMRNRYQLQAIHKRFLECLYESMSFLRLSTAALERLVWLGVFDFSKRIISHSKNKHECAISGYKLCNVVSKLLVRHKKVRLDELGRNANFLTFFPHLKNVSPVLKNKIMRHIIRRLGLRWQYHNVTRLATLRAPIT</sequence>
<evidence type="ECO:0000259" key="2">
    <source>
        <dbReference type="Pfam" id="PF03043"/>
    </source>
</evidence>
<name>A0A1Z1NE08_9GAMA</name>
<evidence type="ECO:0000313" key="3">
    <source>
        <dbReference type="EMBL" id="ARW78087.1"/>
    </source>
</evidence>
<comment type="similarity">
    <text evidence="1">Belongs to the herpesviridae UL87 family.</text>
</comment>
<dbReference type="InterPro" id="IPR004285">
    <property type="entry name" value="Herpes_UL87_C"/>
</dbReference>
<proteinExistence type="inferred from homology"/>
<organism evidence="3">
    <name type="scientific">Common bottlenose dolphin gammaherpesvirus 1 strain Sarasota</name>
    <dbReference type="NCBI Taxonomy" id="2022783"/>
    <lineage>
        <taxon>Viruses</taxon>
        <taxon>Duplodnaviria</taxon>
        <taxon>Heunggongvirae</taxon>
        <taxon>Peploviricota</taxon>
        <taxon>Herviviricetes</taxon>
        <taxon>Herpesvirales</taxon>
        <taxon>Orthoherpesviridae</taxon>
        <taxon>Gammaherpesvirinae</taxon>
        <taxon>Bossavirus</taxon>
        <taxon>Bossavirus delphinidgamma1</taxon>
        <taxon>Delphinid gammaherpesvirus 1</taxon>
    </lineage>
</organism>
<accession>A0A1Z1NE08</accession>
<protein>
    <submittedName>
        <fullName evidence="3">Protein UL87</fullName>
    </submittedName>
</protein>
<dbReference type="EMBL" id="KY965444">
    <property type="protein sequence ID" value="ARW78087.1"/>
    <property type="molecule type" value="Genomic_DNA"/>
</dbReference>
<evidence type="ECO:0000256" key="1">
    <source>
        <dbReference type="ARBA" id="ARBA00007679"/>
    </source>
</evidence>
<dbReference type="GeneID" id="33194236"/>
<feature type="domain" description="Herpesvirus UL87 C-terminal" evidence="2">
    <location>
        <begin position="251"/>
        <end position="773"/>
    </location>
</feature>